<name>A0A9D4PN34_RHISA</name>
<reference evidence="1" key="2">
    <citation type="submission" date="2021-09" db="EMBL/GenBank/DDBJ databases">
        <authorList>
            <person name="Jia N."/>
            <person name="Wang J."/>
            <person name="Shi W."/>
            <person name="Du L."/>
            <person name="Sun Y."/>
            <person name="Zhan W."/>
            <person name="Jiang J."/>
            <person name="Wang Q."/>
            <person name="Zhang B."/>
            <person name="Ji P."/>
            <person name="Sakyi L.B."/>
            <person name="Cui X."/>
            <person name="Yuan T."/>
            <person name="Jiang B."/>
            <person name="Yang W."/>
            <person name="Lam T.T.-Y."/>
            <person name="Chang Q."/>
            <person name="Ding S."/>
            <person name="Wang X."/>
            <person name="Zhu J."/>
            <person name="Ruan X."/>
            <person name="Zhao L."/>
            <person name="Wei J."/>
            <person name="Que T."/>
            <person name="Du C."/>
            <person name="Cheng J."/>
            <person name="Dai P."/>
            <person name="Han X."/>
            <person name="Huang E."/>
            <person name="Gao Y."/>
            <person name="Liu J."/>
            <person name="Shao H."/>
            <person name="Ye R."/>
            <person name="Li L."/>
            <person name="Wei W."/>
            <person name="Wang X."/>
            <person name="Wang C."/>
            <person name="Huo Q."/>
            <person name="Li W."/>
            <person name="Guo W."/>
            <person name="Chen H."/>
            <person name="Chen S."/>
            <person name="Zhou L."/>
            <person name="Zhou L."/>
            <person name="Ni X."/>
            <person name="Tian J."/>
            <person name="Zhou Y."/>
            <person name="Sheng Y."/>
            <person name="Liu T."/>
            <person name="Pan Y."/>
            <person name="Xia L."/>
            <person name="Li J."/>
            <person name="Zhao F."/>
            <person name="Cao W."/>
        </authorList>
    </citation>
    <scope>NUCLEOTIDE SEQUENCE</scope>
    <source>
        <strain evidence="1">Rsan-2018</strain>
        <tissue evidence="1">Larvae</tissue>
    </source>
</reference>
<sequence length="303" mass="34399">MLMSFASHCSVPTQPSRVGNSLCRDTTPDLTYCRYLRDAHWSSTHQSLASDHYVLTMQVCTSPRKPRPHVIRHTDWDAFRARRQHSATPDIEDLSQWTDQLLANLNGVTASIPTTANHLVIAFCLTHLQATHTSLTNRWNKQRHNHRLHRRIAALDREIETHTTTLAQQQWEQLCSRLSSLLGCKQLWHLLCPLLDPTSAKSALAILVLRSLPKKLNSIPGLKHTLLYEDDMTFWVTSGSDGHVRYIFQRATNVVTDRVHVVDLTCSAGKSALLLIRPPDRRRLKKPHPTIVVHSNSNPVPVV</sequence>
<proteinExistence type="predicted"/>
<reference evidence="1" key="1">
    <citation type="journal article" date="2020" name="Cell">
        <title>Large-Scale Comparative Analyses of Tick Genomes Elucidate Their Genetic Diversity and Vector Capacities.</title>
        <authorList>
            <consortium name="Tick Genome and Microbiome Consortium (TIGMIC)"/>
            <person name="Jia N."/>
            <person name="Wang J."/>
            <person name="Shi W."/>
            <person name="Du L."/>
            <person name="Sun Y."/>
            <person name="Zhan W."/>
            <person name="Jiang J.F."/>
            <person name="Wang Q."/>
            <person name="Zhang B."/>
            <person name="Ji P."/>
            <person name="Bell-Sakyi L."/>
            <person name="Cui X.M."/>
            <person name="Yuan T.T."/>
            <person name="Jiang B.G."/>
            <person name="Yang W.F."/>
            <person name="Lam T.T."/>
            <person name="Chang Q.C."/>
            <person name="Ding S.J."/>
            <person name="Wang X.J."/>
            <person name="Zhu J.G."/>
            <person name="Ruan X.D."/>
            <person name="Zhao L."/>
            <person name="Wei J.T."/>
            <person name="Ye R.Z."/>
            <person name="Que T.C."/>
            <person name="Du C.H."/>
            <person name="Zhou Y.H."/>
            <person name="Cheng J.X."/>
            <person name="Dai P.F."/>
            <person name="Guo W.B."/>
            <person name="Han X.H."/>
            <person name="Huang E.J."/>
            <person name="Li L.F."/>
            <person name="Wei W."/>
            <person name="Gao Y.C."/>
            <person name="Liu J.Z."/>
            <person name="Shao H.Z."/>
            <person name="Wang X."/>
            <person name="Wang C.C."/>
            <person name="Yang T.C."/>
            <person name="Huo Q.B."/>
            <person name="Li W."/>
            <person name="Chen H.Y."/>
            <person name="Chen S.E."/>
            <person name="Zhou L.G."/>
            <person name="Ni X.B."/>
            <person name="Tian J.H."/>
            <person name="Sheng Y."/>
            <person name="Liu T."/>
            <person name="Pan Y.S."/>
            <person name="Xia L.Y."/>
            <person name="Li J."/>
            <person name="Zhao F."/>
            <person name="Cao W.C."/>
        </authorList>
    </citation>
    <scope>NUCLEOTIDE SEQUENCE</scope>
    <source>
        <strain evidence="1">Rsan-2018</strain>
    </source>
</reference>
<gene>
    <name evidence="1" type="ORF">HPB52_010997</name>
</gene>
<organism evidence="1 2">
    <name type="scientific">Rhipicephalus sanguineus</name>
    <name type="common">Brown dog tick</name>
    <name type="synonym">Ixodes sanguineus</name>
    <dbReference type="NCBI Taxonomy" id="34632"/>
    <lineage>
        <taxon>Eukaryota</taxon>
        <taxon>Metazoa</taxon>
        <taxon>Ecdysozoa</taxon>
        <taxon>Arthropoda</taxon>
        <taxon>Chelicerata</taxon>
        <taxon>Arachnida</taxon>
        <taxon>Acari</taxon>
        <taxon>Parasitiformes</taxon>
        <taxon>Ixodida</taxon>
        <taxon>Ixodoidea</taxon>
        <taxon>Ixodidae</taxon>
        <taxon>Rhipicephalinae</taxon>
        <taxon>Rhipicephalus</taxon>
        <taxon>Rhipicephalus</taxon>
    </lineage>
</organism>
<evidence type="ECO:0000313" key="1">
    <source>
        <dbReference type="EMBL" id="KAH7947375.1"/>
    </source>
</evidence>
<dbReference type="Proteomes" id="UP000821837">
    <property type="component" value="Chromosome 6"/>
</dbReference>
<dbReference type="AlphaFoldDB" id="A0A9D4PN34"/>
<keyword evidence="2" id="KW-1185">Reference proteome</keyword>
<protein>
    <recommendedName>
        <fullName evidence="3">Tick transposon</fullName>
    </recommendedName>
</protein>
<dbReference type="VEuPathDB" id="VectorBase:RSAN_044050"/>
<evidence type="ECO:0000313" key="2">
    <source>
        <dbReference type="Proteomes" id="UP000821837"/>
    </source>
</evidence>
<evidence type="ECO:0008006" key="3">
    <source>
        <dbReference type="Google" id="ProtNLM"/>
    </source>
</evidence>
<accession>A0A9D4PN34</accession>
<comment type="caution">
    <text evidence="1">The sequence shown here is derived from an EMBL/GenBank/DDBJ whole genome shotgun (WGS) entry which is preliminary data.</text>
</comment>
<dbReference type="EMBL" id="JABSTV010001252">
    <property type="protein sequence ID" value="KAH7947375.1"/>
    <property type="molecule type" value="Genomic_DNA"/>
</dbReference>